<dbReference type="Proteomes" id="UP000283260">
    <property type="component" value="Unassembled WGS sequence"/>
</dbReference>
<dbReference type="SUPFAM" id="SSF69055">
    <property type="entry name" value="1-deoxy-D-xylulose-5-phosphate reductoisomerase, C-terminal domain"/>
    <property type="match status" value="1"/>
</dbReference>
<evidence type="ECO:0000313" key="3">
    <source>
        <dbReference type="Proteomes" id="UP000283260"/>
    </source>
</evidence>
<proteinExistence type="predicted"/>
<evidence type="ECO:0000259" key="1">
    <source>
        <dbReference type="Pfam" id="PF13288"/>
    </source>
</evidence>
<protein>
    <recommendedName>
        <fullName evidence="1">DXP reductoisomerase C-terminal domain-containing protein</fullName>
    </recommendedName>
</protein>
<accession>A0A423HCG9</accession>
<gene>
    <name evidence="2" type="ORF">BK661_30425</name>
</gene>
<sequence length="72" mass="7696">MQGAALNAAEETAFHAFVEGGIGFLDMAEIVETVMDRMHDGRSANSIEDVFSADGEARTHARELIASKEKAA</sequence>
<dbReference type="EMBL" id="MOBL01000695">
    <property type="protein sequence ID" value="RON10921.1"/>
    <property type="molecule type" value="Genomic_DNA"/>
</dbReference>
<reference evidence="2 3" key="1">
    <citation type="submission" date="2016-10" db="EMBL/GenBank/DDBJ databases">
        <title>Comparative genome analysis of multiple Pseudomonas spp. focuses on biocontrol and plant growth promoting traits.</title>
        <authorList>
            <person name="Tao X.-Y."/>
            <person name="Taylor C.G."/>
        </authorList>
    </citation>
    <scope>NUCLEOTIDE SEQUENCE [LARGE SCALE GENOMIC DNA]</scope>
    <source>
        <strain evidence="2 3">94G2</strain>
    </source>
</reference>
<dbReference type="AlphaFoldDB" id="A0A423HCG9"/>
<dbReference type="InterPro" id="IPR036169">
    <property type="entry name" value="DXPR_C_sf"/>
</dbReference>
<feature type="domain" description="DXP reductoisomerase C-terminal" evidence="1">
    <location>
        <begin position="3"/>
        <end position="59"/>
    </location>
</feature>
<name>A0A423HCG9_9PSED</name>
<dbReference type="Gene3D" id="1.10.1740.10">
    <property type="match status" value="1"/>
</dbReference>
<comment type="caution">
    <text evidence="2">The sequence shown here is derived from an EMBL/GenBank/DDBJ whole genome shotgun (WGS) entry which is preliminary data.</text>
</comment>
<evidence type="ECO:0000313" key="2">
    <source>
        <dbReference type="EMBL" id="RON10921.1"/>
    </source>
</evidence>
<dbReference type="Pfam" id="PF13288">
    <property type="entry name" value="DXPR_C"/>
    <property type="match status" value="1"/>
</dbReference>
<dbReference type="InterPro" id="IPR026877">
    <property type="entry name" value="DXPR_C"/>
</dbReference>
<organism evidence="2 3">
    <name type="scientific">Pseudomonas frederiksbergensis</name>
    <dbReference type="NCBI Taxonomy" id="104087"/>
    <lineage>
        <taxon>Bacteria</taxon>
        <taxon>Pseudomonadati</taxon>
        <taxon>Pseudomonadota</taxon>
        <taxon>Gammaproteobacteria</taxon>
        <taxon>Pseudomonadales</taxon>
        <taxon>Pseudomonadaceae</taxon>
        <taxon>Pseudomonas</taxon>
    </lineage>
</organism>